<gene>
    <name evidence="2" type="ORF">AOQ84DRAFT_356229</name>
</gene>
<proteinExistence type="predicted"/>
<dbReference type="EMBL" id="KV750419">
    <property type="protein sequence ID" value="OCL04857.1"/>
    <property type="molecule type" value="Genomic_DNA"/>
</dbReference>
<organism evidence="2 3">
    <name type="scientific">Glonium stellatum</name>
    <dbReference type="NCBI Taxonomy" id="574774"/>
    <lineage>
        <taxon>Eukaryota</taxon>
        <taxon>Fungi</taxon>
        <taxon>Dikarya</taxon>
        <taxon>Ascomycota</taxon>
        <taxon>Pezizomycotina</taxon>
        <taxon>Dothideomycetes</taxon>
        <taxon>Pleosporomycetidae</taxon>
        <taxon>Gloniales</taxon>
        <taxon>Gloniaceae</taxon>
        <taxon>Glonium</taxon>
    </lineage>
</organism>
<name>A0A8E2ETZ6_9PEZI</name>
<evidence type="ECO:0000313" key="3">
    <source>
        <dbReference type="Proteomes" id="UP000250140"/>
    </source>
</evidence>
<accession>A0A8E2ETZ6</accession>
<sequence length="51" mass="5322">MDTVKEHKNIAPPSIFAGAPLTPVPADQKASTQAPQVLALFTDIQAGGHIK</sequence>
<evidence type="ECO:0000313" key="2">
    <source>
        <dbReference type="EMBL" id="OCL04857.1"/>
    </source>
</evidence>
<keyword evidence="3" id="KW-1185">Reference proteome</keyword>
<protein>
    <submittedName>
        <fullName evidence="2">Uncharacterized protein</fullName>
    </submittedName>
</protein>
<dbReference type="AlphaFoldDB" id="A0A8E2ETZ6"/>
<dbReference type="OrthoDB" id="3485856at2759"/>
<evidence type="ECO:0000256" key="1">
    <source>
        <dbReference type="SAM" id="MobiDB-lite"/>
    </source>
</evidence>
<dbReference type="Proteomes" id="UP000250140">
    <property type="component" value="Unassembled WGS sequence"/>
</dbReference>
<reference evidence="2 3" key="1">
    <citation type="journal article" date="2016" name="Nat. Commun.">
        <title>Ectomycorrhizal ecology is imprinted in the genome of the dominant symbiotic fungus Cenococcum geophilum.</title>
        <authorList>
            <consortium name="DOE Joint Genome Institute"/>
            <person name="Peter M."/>
            <person name="Kohler A."/>
            <person name="Ohm R.A."/>
            <person name="Kuo A."/>
            <person name="Krutzmann J."/>
            <person name="Morin E."/>
            <person name="Arend M."/>
            <person name="Barry K.W."/>
            <person name="Binder M."/>
            <person name="Choi C."/>
            <person name="Clum A."/>
            <person name="Copeland A."/>
            <person name="Grisel N."/>
            <person name="Haridas S."/>
            <person name="Kipfer T."/>
            <person name="LaButti K."/>
            <person name="Lindquist E."/>
            <person name="Lipzen A."/>
            <person name="Maire R."/>
            <person name="Meier B."/>
            <person name="Mihaltcheva S."/>
            <person name="Molinier V."/>
            <person name="Murat C."/>
            <person name="Poggeler S."/>
            <person name="Quandt C.A."/>
            <person name="Sperisen C."/>
            <person name="Tritt A."/>
            <person name="Tisserant E."/>
            <person name="Crous P.W."/>
            <person name="Henrissat B."/>
            <person name="Nehls U."/>
            <person name="Egli S."/>
            <person name="Spatafora J.W."/>
            <person name="Grigoriev I.V."/>
            <person name="Martin F.M."/>
        </authorList>
    </citation>
    <scope>NUCLEOTIDE SEQUENCE [LARGE SCALE GENOMIC DNA]</scope>
    <source>
        <strain evidence="2 3">CBS 207.34</strain>
    </source>
</reference>
<feature type="region of interest" description="Disordered" evidence="1">
    <location>
        <begin position="1"/>
        <end position="29"/>
    </location>
</feature>